<keyword evidence="3" id="KW-1185">Reference proteome</keyword>
<dbReference type="GO" id="GO:0006325">
    <property type="term" value="P:chromatin organization"/>
    <property type="evidence" value="ECO:0007669"/>
    <property type="project" value="InterPro"/>
</dbReference>
<protein>
    <submittedName>
        <fullName evidence="2">Uncharacterized protein</fullName>
    </submittedName>
</protein>
<reference evidence="2" key="1">
    <citation type="submission" date="2021-12" db="EMBL/GenBank/DDBJ databases">
        <title>Prjna785345.</title>
        <authorList>
            <person name="Rujirawat T."/>
            <person name="Krajaejun T."/>
        </authorList>
    </citation>
    <scope>NUCLEOTIDE SEQUENCE</scope>
    <source>
        <strain evidence="2">Pi057C3</strain>
    </source>
</reference>
<organism evidence="2 3">
    <name type="scientific">Pythium insidiosum</name>
    <name type="common">Pythiosis disease agent</name>
    <dbReference type="NCBI Taxonomy" id="114742"/>
    <lineage>
        <taxon>Eukaryota</taxon>
        <taxon>Sar</taxon>
        <taxon>Stramenopiles</taxon>
        <taxon>Oomycota</taxon>
        <taxon>Peronosporomycetes</taxon>
        <taxon>Pythiales</taxon>
        <taxon>Pythiaceae</taxon>
        <taxon>Pythium</taxon>
    </lineage>
</organism>
<feature type="compositionally biased region" description="Basic and acidic residues" evidence="1">
    <location>
        <begin position="1"/>
        <end position="19"/>
    </location>
</feature>
<feature type="region of interest" description="Disordered" evidence="1">
    <location>
        <begin position="1"/>
        <end position="60"/>
    </location>
</feature>
<evidence type="ECO:0000313" key="3">
    <source>
        <dbReference type="Proteomes" id="UP001209570"/>
    </source>
</evidence>
<dbReference type="AlphaFoldDB" id="A0AAD5M0U2"/>
<sequence>MSSGDEKPVEHATADDSHAADATSATTPSGRVRRTTQKFGFDEKQNDEEEEFKPPVGSGTKVKDMEVVSEKISHMGKKDAETLKSLYNIMYSRRFQLKNMRSIKEHILEFSGIPNGDDKVRQQLVQKIGRWMRSYLQDIMDVLGIVRQLSSELGKDLSSQKSAIKEFIKQL</sequence>
<dbReference type="Proteomes" id="UP001209570">
    <property type="component" value="Unassembled WGS sequence"/>
</dbReference>
<evidence type="ECO:0000313" key="2">
    <source>
        <dbReference type="EMBL" id="KAJ0400274.1"/>
    </source>
</evidence>
<dbReference type="GO" id="GO:0042393">
    <property type="term" value="F:histone binding"/>
    <property type="evidence" value="ECO:0007669"/>
    <property type="project" value="TreeGrafter"/>
</dbReference>
<proteinExistence type="predicted"/>
<evidence type="ECO:0000256" key="1">
    <source>
        <dbReference type="SAM" id="MobiDB-lite"/>
    </source>
</evidence>
<dbReference type="EMBL" id="JAKCXM010000158">
    <property type="protein sequence ID" value="KAJ0400274.1"/>
    <property type="molecule type" value="Genomic_DNA"/>
</dbReference>
<comment type="caution">
    <text evidence="2">The sequence shown here is derived from an EMBL/GenBank/DDBJ whole genome shotgun (WGS) entry which is preliminary data.</text>
</comment>
<dbReference type="GO" id="GO:0003677">
    <property type="term" value="F:DNA binding"/>
    <property type="evidence" value="ECO:0007669"/>
    <property type="project" value="InterPro"/>
</dbReference>
<dbReference type="PANTHER" id="PTHR13468">
    <property type="entry name" value="DEK PROTEIN"/>
    <property type="match status" value="1"/>
</dbReference>
<dbReference type="InterPro" id="IPR044198">
    <property type="entry name" value="DEK"/>
</dbReference>
<dbReference type="GO" id="GO:0005634">
    <property type="term" value="C:nucleus"/>
    <property type="evidence" value="ECO:0007669"/>
    <property type="project" value="TreeGrafter"/>
</dbReference>
<gene>
    <name evidence="2" type="ORF">P43SY_006114</name>
</gene>
<accession>A0AAD5M0U2</accession>
<name>A0AAD5M0U2_PYTIN</name>
<dbReference type="PANTHER" id="PTHR13468:SF1">
    <property type="entry name" value="PROTEIN DEK"/>
    <property type="match status" value="1"/>
</dbReference>
<dbReference type="GO" id="GO:2000779">
    <property type="term" value="P:regulation of double-strand break repair"/>
    <property type="evidence" value="ECO:0007669"/>
    <property type="project" value="TreeGrafter"/>
</dbReference>